<proteinExistence type="predicted"/>
<dbReference type="EMBL" id="QGMJ01000667">
    <property type="protein sequence ID" value="TVY34282.1"/>
    <property type="molecule type" value="Genomic_DNA"/>
</dbReference>
<dbReference type="GO" id="GO:0003690">
    <property type="term" value="F:double-stranded DNA binding"/>
    <property type="evidence" value="ECO:0007669"/>
    <property type="project" value="TreeGrafter"/>
</dbReference>
<organism evidence="2 3">
    <name type="scientific">Lachnellula subtilissima</name>
    <dbReference type="NCBI Taxonomy" id="602034"/>
    <lineage>
        <taxon>Eukaryota</taxon>
        <taxon>Fungi</taxon>
        <taxon>Dikarya</taxon>
        <taxon>Ascomycota</taxon>
        <taxon>Pezizomycotina</taxon>
        <taxon>Leotiomycetes</taxon>
        <taxon>Helotiales</taxon>
        <taxon>Lachnaceae</taxon>
        <taxon>Lachnellula</taxon>
    </lineage>
</organism>
<dbReference type="SUPFAM" id="SSF47794">
    <property type="entry name" value="Rad51 N-terminal domain-like"/>
    <property type="match status" value="1"/>
</dbReference>
<dbReference type="AlphaFoldDB" id="A0A8H8RHS1"/>
<dbReference type="PANTHER" id="PTHR22942">
    <property type="entry name" value="RECA/RAD51/RADA DNA STRAND-PAIRING FAMILY MEMBER"/>
    <property type="match status" value="1"/>
</dbReference>
<dbReference type="Proteomes" id="UP000462212">
    <property type="component" value="Unassembled WGS sequence"/>
</dbReference>
<dbReference type="GO" id="GO:0008094">
    <property type="term" value="F:ATP-dependent activity, acting on DNA"/>
    <property type="evidence" value="ECO:0007669"/>
    <property type="project" value="TreeGrafter"/>
</dbReference>
<evidence type="ECO:0000313" key="3">
    <source>
        <dbReference type="Proteomes" id="UP000462212"/>
    </source>
</evidence>
<dbReference type="OrthoDB" id="10251254at2759"/>
<keyword evidence="3" id="KW-1185">Reference proteome</keyword>
<keyword evidence="1" id="KW-0238">DNA-binding</keyword>
<reference evidence="2 3" key="1">
    <citation type="submission" date="2018-05" db="EMBL/GenBank/DDBJ databases">
        <title>Genome sequencing and assembly of the regulated plant pathogen Lachnellula willkommii and related sister species for the development of diagnostic species identification markers.</title>
        <authorList>
            <person name="Giroux E."/>
            <person name="Bilodeau G."/>
        </authorList>
    </citation>
    <scope>NUCLEOTIDE SEQUENCE [LARGE SCALE GENOMIC DNA]</scope>
    <source>
        <strain evidence="2 3">CBS 197.66</strain>
    </source>
</reference>
<dbReference type="GO" id="GO:0003697">
    <property type="term" value="F:single-stranded DNA binding"/>
    <property type="evidence" value="ECO:0007669"/>
    <property type="project" value="TreeGrafter"/>
</dbReference>
<dbReference type="PANTHER" id="PTHR22942:SF30">
    <property type="entry name" value="MEIOTIC RECOMBINATION PROTEIN DMC1_LIM15 HOMOLOG"/>
    <property type="match status" value="1"/>
</dbReference>
<evidence type="ECO:0000313" key="2">
    <source>
        <dbReference type="EMBL" id="TVY34282.1"/>
    </source>
</evidence>
<dbReference type="Gene3D" id="1.10.150.20">
    <property type="entry name" value="5' to 3' exonuclease, C-terminal subdomain"/>
    <property type="match status" value="1"/>
</dbReference>
<dbReference type="GO" id="GO:0007131">
    <property type="term" value="P:reciprocal meiotic recombination"/>
    <property type="evidence" value="ECO:0007669"/>
    <property type="project" value="TreeGrafter"/>
</dbReference>
<dbReference type="GO" id="GO:0000166">
    <property type="term" value="F:nucleotide binding"/>
    <property type="evidence" value="ECO:0007669"/>
    <property type="project" value="InterPro"/>
</dbReference>
<dbReference type="GO" id="GO:0042148">
    <property type="term" value="P:DNA strand invasion"/>
    <property type="evidence" value="ECO:0007669"/>
    <property type="project" value="TreeGrafter"/>
</dbReference>
<dbReference type="GO" id="GO:0000730">
    <property type="term" value="P:DNA recombinase assembly"/>
    <property type="evidence" value="ECO:0007669"/>
    <property type="project" value="TreeGrafter"/>
</dbReference>
<accession>A0A8H8RHS1</accession>
<protein>
    <submittedName>
        <fullName evidence="2">Meiotic recombination protein</fullName>
    </submittedName>
</protein>
<dbReference type="GO" id="GO:0000150">
    <property type="term" value="F:DNA strand exchange activity"/>
    <property type="evidence" value="ECO:0007669"/>
    <property type="project" value="TreeGrafter"/>
</dbReference>
<dbReference type="GO" id="GO:0000794">
    <property type="term" value="C:condensed nuclear chromosome"/>
    <property type="evidence" value="ECO:0007669"/>
    <property type="project" value="TreeGrafter"/>
</dbReference>
<sequence length="102" mass="10968">MTNADDVQTTIVDIDEIQAHVSLPLVTGAVGANMWKTLCACPSKRLLKIKGFSDIKVEKIKEVAKKLSPTSGFITAAELGQIRKRCIRISTGSKQLDAALNG</sequence>
<dbReference type="GO" id="GO:0006312">
    <property type="term" value="P:mitotic recombination"/>
    <property type="evidence" value="ECO:0007669"/>
    <property type="project" value="TreeGrafter"/>
</dbReference>
<gene>
    <name evidence="2" type="primary">dmc1</name>
    <name evidence="2" type="ORF">LSUB1_G004857</name>
</gene>
<name>A0A8H8RHS1_9HELO</name>
<dbReference type="GO" id="GO:0070192">
    <property type="term" value="P:chromosome organization involved in meiotic cell cycle"/>
    <property type="evidence" value="ECO:0007669"/>
    <property type="project" value="TreeGrafter"/>
</dbReference>
<dbReference type="InterPro" id="IPR010995">
    <property type="entry name" value="DNA_repair_Rad51/TF_NusA_a-hlx"/>
</dbReference>
<evidence type="ECO:0000256" key="1">
    <source>
        <dbReference type="ARBA" id="ARBA00023125"/>
    </source>
</evidence>
<comment type="caution">
    <text evidence="2">The sequence shown here is derived from an EMBL/GenBank/DDBJ whole genome shotgun (WGS) entry which is preliminary data.</text>
</comment>